<dbReference type="Pfam" id="PF08718">
    <property type="entry name" value="GLTP"/>
    <property type="match status" value="1"/>
</dbReference>
<dbReference type="InterPro" id="IPR036497">
    <property type="entry name" value="GLTP_sf"/>
</dbReference>
<evidence type="ECO:0000313" key="3">
    <source>
        <dbReference type="EMBL" id="KAK4880324.1"/>
    </source>
</evidence>
<dbReference type="FunFam" id="1.10.3520.10:FF:000002">
    <property type="entry name" value="Ceramide-1-phosphate transfer protein"/>
    <property type="match status" value="1"/>
</dbReference>
<comment type="caution">
    <text evidence="3">The sequence shown here is derived from an EMBL/GenBank/DDBJ whole genome shotgun (WGS) entry which is preliminary data.</text>
</comment>
<evidence type="ECO:0000313" key="4">
    <source>
        <dbReference type="Proteomes" id="UP001353858"/>
    </source>
</evidence>
<accession>A0AAN7PXD9</accession>
<dbReference type="PANTHER" id="PTHR10219:SF43">
    <property type="entry name" value="GLYCOLIPID TRANSFER PROTEIN DOMAIN-CONTAINING PROTEIN"/>
    <property type="match status" value="1"/>
</dbReference>
<dbReference type="SUPFAM" id="SSF110004">
    <property type="entry name" value="Glycolipid transfer protein, GLTP"/>
    <property type="match status" value="1"/>
</dbReference>
<dbReference type="Proteomes" id="UP001353858">
    <property type="component" value="Unassembled WGS sequence"/>
</dbReference>
<dbReference type="InterPro" id="IPR014830">
    <property type="entry name" value="Glycolipid_transfer_prot_dom"/>
</dbReference>
<dbReference type="GO" id="GO:0005829">
    <property type="term" value="C:cytosol"/>
    <property type="evidence" value="ECO:0007669"/>
    <property type="project" value="TreeGrafter"/>
</dbReference>
<comment type="similarity">
    <text evidence="1">Belongs to the GLTP family.</text>
</comment>
<evidence type="ECO:0000259" key="2">
    <source>
        <dbReference type="Pfam" id="PF08718"/>
    </source>
</evidence>
<proteinExistence type="inferred from homology"/>
<dbReference type="GO" id="GO:1902387">
    <property type="term" value="F:ceramide 1-phosphate binding"/>
    <property type="evidence" value="ECO:0007669"/>
    <property type="project" value="TreeGrafter"/>
</dbReference>
<protein>
    <recommendedName>
        <fullName evidence="2">Glycolipid transfer protein domain-containing protein</fullName>
    </recommendedName>
</protein>
<keyword evidence="4" id="KW-1185">Reference proteome</keyword>
<dbReference type="AlphaFoldDB" id="A0AAN7PXD9"/>
<dbReference type="GO" id="GO:1902388">
    <property type="term" value="F:ceramide 1-phosphate transfer activity"/>
    <property type="evidence" value="ECO:0007669"/>
    <property type="project" value="TreeGrafter"/>
</dbReference>
<evidence type="ECO:0000256" key="1">
    <source>
        <dbReference type="ARBA" id="ARBA00007148"/>
    </source>
</evidence>
<name>A0AAN7PXD9_9COLE</name>
<dbReference type="GO" id="GO:0032691">
    <property type="term" value="P:negative regulation of interleukin-1 beta production"/>
    <property type="evidence" value="ECO:0007669"/>
    <property type="project" value="UniProtKB-ARBA"/>
</dbReference>
<dbReference type="Gene3D" id="1.10.3520.10">
    <property type="entry name" value="Glycolipid transfer protein"/>
    <property type="match status" value="1"/>
</dbReference>
<gene>
    <name evidence="3" type="ORF">RN001_008470</name>
</gene>
<dbReference type="GO" id="GO:0016020">
    <property type="term" value="C:membrane"/>
    <property type="evidence" value="ECO:0007669"/>
    <property type="project" value="TreeGrafter"/>
</dbReference>
<dbReference type="EMBL" id="JARPUR010000003">
    <property type="protein sequence ID" value="KAK4880324.1"/>
    <property type="molecule type" value="Genomic_DNA"/>
</dbReference>
<organism evidence="3 4">
    <name type="scientific">Aquatica leii</name>
    <dbReference type="NCBI Taxonomy" id="1421715"/>
    <lineage>
        <taxon>Eukaryota</taxon>
        <taxon>Metazoa</taxon>
        <taxon>Ecdysozoa</taxon>
        <taxon>Arthropoda</taxon>
        <taxon>Hexapoda</taxon>
        <taxon>Insecta</taxon>
        <taxon>Pterygota</taxon>
        <taxon>Neoptera</taxon>
        <taxon>Endopterygota</taxon>
        <taxon>Coleoptera</taxon>
        <taxon>Polyphaga</taxon>
        <taxon>Elateriformia</taxon>
        <taxon>Elateroidea</taxon>
        <taxon>Lampyridae</taxon>
        <taxon>Luciolinae</taxon>
        <taxon>Aquatica</taxon>
    </lineage>
</organism>
<reference evidence="4" key="1">
    <citation type="submission" date="2023-01" db="EMBL/GenBank/DDBJ databases">
        <title>Key to firefly adult light organ development and bioluminescence: homeobox transcription factors regulate luciferase expression and transportation to peroxisome.</title>
        <authorList>
            <person name="Fu X."/>
        </authorList>
    </citation>
    <scope>NUCLEOTIDE SEQUENCE [LARGE SCALE GENOMIC DNA]</scope>
</reference>
<sequence length="210" mass="24507">MTNTFNIKFVHDNFQLSLHESDDVLLKEYLVSYEELNKFCDLMGVIFSFVSKDLRSKMDILHDLLQEPEKIDNFRTAKKMIEFEKENQLLDKKGYTSGSRTLLRLHRGLDFIREFLRNVHGLKDSDNTAAVCRAAYDRTLSHHHTFMVRSGAKLAMHTMPTREQLLKKLCGNEESIRDALEMLPKMLDVTSVVFDRIDNLYTTHDLHTLP</sequence>
<feature type="domain" description="Glycolipid transfer protein" evidence="2">
    <location>
        <begin position="25"/>
        <end position="170"/>
    </location>
</feature>
<dbReference type="PANTHER" id="PTHR10219">
    <property type="entry name" value="GLYCOLIPID TRANSFER PROTEIN-RELATED"/>
    <property type="match status" value="1"/>
</dbReference>